<dbReference type="PANTHER" id="PTHR32002">
    <property type="entry name" value="PROTEIN NLP8"/>
    <property type="match status" value="1"/>
</dbReference>
<proteinExistence type="predicted"/>
<dbReference type="PANTHER" id="PTHR32002:SF35">
    <property type="entry name" value="PROTEIN NLP6"/>
    <property type="match status" value="1"/>
</dbReference>
<name>A0AAD5CX22_AMBAR</name>
<evidence type="ECO:0000313" key="3">
    <source>
        <dbReference type="EMBL" id="KAI7749896.1"/>
    </source>
</evidence>
<feature type="domain" description="NLP1-9 GAF" evidence="2">
    <location>
        <begin position="242"/>
        <end position="418"/>
    </location>
</feature>
<feature type="non-terminal residue" evidence="3">
    <location>
        <position position="1"/>
    </location>
</feature>
<dbReference type="Proteomes" id="UP001206925">
    <property type="component" value="Unassembled WGS sequence"/>
</dbReference>
<protein>
    <recommendedName>
        <fullName evidence="2">NLP1-9 GAF domain-containing protein</fullName>
    </recommendedName>
</protein>
<organism evidence="3 4">
    <name type="scientific">Ambrosia artemisiifolia</name>
    <name type="common">Common ragweed</name>
    <dbReference type="NCBI Taxonomy" id="4212"/>
    <lineage>
        <taxon>Eukaryota</taxon>
        <taxon>Viridiplantae</taxon>
        <taxon>Streptophyta</taxon>
        <taxon>Embryophyta</taxon>
        <taxon>Tracheophyta</taxon>
        <taxon>Spermatophyta</taxon>
        <taxon>Magnoliopsida</taxon>
        <taxon>eudicotyledons</taxon>
        <taxon>Gunneridae</taxon>
        <taxon>Pentapetalae</taxon>
        <taxon>asterids</taxon>
        <taxon>campanulids</taxon>
        <taxon>Asterales</taxon>
        <taxon>Asteraceae</taxon>
        <taxon>Asteroideae</taxon>
        <taxon>Heliantheae alliance</taxon>
        <taxon>Heliantheae</taxon>
        <taxon>Ambrosia</taxon>
    </lineage>
</organism>
<evidence type="ECO:0000259" key="2">
    <source>
        <dbReference type="Pfam" id="PF22922"/>
    </source>
</evidence>
<feature type="region of interest" description="Disordered" evidence="1">
    <location>
        <begin position="440"/>
        <end position="505"/>
    </location>
</feature>
<keyword evidence="4" id="KW-1185">Reference proteome</keyword>
<feature type="region of interest" description="Disordered" evidence="1">
    <location>
        <begin position="570"/>
        <end position="589"/>
    </location>
</feature>
<dbReference type="EMBL" id="JAMZMK010006264">
    <property type="protein sequence ID" value="KAI7749896.1"/>
    <property type="molecule type" value="Genomic_DNA"/>
</dbReference>
<dbReference type="AlphaFoldDB" id="A0AAD5CX22"/>
<dbReference type="GO" id="GO:0003700">
    <property type="term" value="F:DNA-binding transcription factor activity"/>
    <property type="evidence" value="ECO:0007669"/>
    <property type="project" value="InterPro"/>
</dbReference>
<gene>
    <name evidence="3" type="ORF">M8C21_014069</name>
</gene>
<evidence type="ECO:0000256" key="1">
    <source>
        <dbReference type="SAM" id="MobiDB-lite"/>
    </source>
</evidence>
<evidence type="ECO:0000313" key="4">
    <source>
        <dbReference type="Proteomes" id="UP001206925"/>
    </source>
</evidence>
<feature type="compositionally biased region" description="Polar residues" evidence="1">
    <location>
        <begin position="441"/>
        <end position="460"/>
    </location>
</feature>
<dbReference type="InterPro" id="IPR055081">
    <property type="entry name" value="NLP1-9_GAF"/>
</dbReference>
<comment type="caution">
    <text evidence="3">The sequence shown here is derived from an EMBL/GenBank/DDBJ whole genome shotgun (WGS) entry which is preliminary data.</text>
</comment>
<accession>A0AAD5CX22</accession>
<dbReference type="Pfam" id="PF22922">
    <property type="entry name" value="GAF_NLP"/>
    <property type="match status" value="1"/>
</dbReference>
<reference evidence="3" key="1">
    <citation type="submission" date="2022-06" db="EMBL/GenBank/DDBJ databases">
        <title>Uncovering the hologenomic basis of an extraordinary plant invasion.</title>
        <authorList>
            <person name="Bieker V.C."/>
            <person name="Martin M.D."/>
            <person name="Gilbert T."/>
            <person name="Hodgins K."/>
            <person name="Battlay P."/>
            <person name="Petersen B."/>
            <person name="Wilson J."/>
        </authorList>
    </citation>
    <scope>NUCLEOTIDE SEQUENCE</scope>
    <source>
        <strain evidence="3">AA19_3_7</strain>
        <tissue evidence="3">Leaf</tissue>
    </source>
</reference>
<dbReference type="InterPro" id="IPR045012">
    <property type="entry name" value="NLP"/>
</dbReference>
<sequence length="589" mass="66377">DYVMEMLWNKISLEPPTLQLSGESRYLTPLWVSVYEDPLHEPSQSDSSQSINSCFELQADRLYSYHRKITNKIRAALKILTFREQHVLVQFWSPRDVGKHQLLTTVDQPFGLGVVDEELCWYRRDSEHKAFLVDKDHEEEDVSPLARVLRRGLPEWTSDLTSYKTKDFQQQECAIRCNLHGYLALPVFDSTSGSCVGVLEILTSFKYMSYAFEVQQVHKALEKQNLSSPQVFDWPATKVPIESRLNKLDKIFGILKGVCDDHSLPLAQAWTVSSSDSFVAHNEVIEKTCNSFDTRCIGKVCMSTAALPFHVRDLSMWHFRKACSEQHLDKGRGFVGKALLDRGSCYCKDVTELSEEEYPLVNYARMSGLTSCFTIFLHSVEGDGDDDDYVLEFFLRLDNKDNKHVLNLVQTLKHYVEATSGFELGEISPVEFTEPPRVVSHLSSSTKPNTIRISSTTTAKPLTIKTDSSDSESSGSKTDPKNVAIQRSPKQIHPNTQECKQSGKRKLESLTMEAIKQHVGKPLDQTLGGKSSYLLSSKRSNSVTNPKLSQELWLQQPSTQSVGHVWVGGIGKGSSRKGECKGSKAYSKI</sequence>